<dbReference type="AlphaFoldDB" id="A0A9D5HY14"/>
<sequence>MKRERSFDIENEPALNATKKSERIIDKNNKQKHTAWCLAQSQKHLNAIIKEYCSLCNRRLKDQSGTSAEGDRCDYCGRRTCSNINCELSKCGRCELPICNLCGNYNYNNYMSSNLMFCPSCL</sequence>
<dbReference type="OrthoDB" id="343601at2759"/>
<name>A0A9D5HY14_9CRYT</name>
<accession>A0A9D5HY14</accession>
<organism evidence="1">
    <name type="scientific">Cryptosporidium canis</name>
    <dbReference type="NCBI Taxonomy" id="195482"/>
    <lineage>
        <taxon>Eukaryota</taxon>
        <taxon>Sar</taxon>
        <taxon>Alveolata</taxon>
        <taxon>Apicomplexa</taxon>
        <taxon>Conoidasida</taxon>
        <taxon>Coccidia</taxon>
        <taxon>Eucoccidiorida</taxon>
        <taxon>Eimeriorina</taxon>
        <taxon>Cryptosporidiidae</taxon>
        <taxon>Cryptosporidium</taxon>
    </lineage>
</organism>
<protein>
    <submittedName>
        <fullName evidence="1">Uncharacterized protein</fullName>
    </submittedName>
</protein>
<proteinExistence type="predicted"/>
<gene>
    <name evidence="1" type="ORF">OJ253_2594</name>
</gene>
<dbReference type="EMBL" id="JAPCXC010000069">
    <property type="protein sequence ID" value="KAJ1606820.1"/>
    <property type="molecule type" value="Genomic_DNA"/>
</dbReference>
<comment type="caution">
    <text evidence="1">The sequence shown here is derived from an EMBL/GenBank/DDBJ whole genome shotgun (WGS) entry which is preliminary data.</text>
</comment>
<evidence type="ECO:0000313" key="1">
    <source>
        <dbReference type="EMBL" id="KAJ1606820.1"/>
    </source>
</evidence>
<dbReference type="Proteomes" id="UP001067231">
    <property type="component" value="Unassembled WGS sequence"/>
</dbReference>
<reference evidence="1" key="1">
    <citation type="submission" date="2022-10" db="EMBL/GenBank/DDBJ databases">
        <title>Adaptive evolution leads to modifications in subtelomeric GC content in a zoonotic Cryptosporidium species.</title>
        <authorList>
            <person name="Li J."/>
            <person name="Feng Y."/>
            <person name="Xiao L."/>
        </authorList>
    </citation>
    <scope>NUCLEOTIDE SEQUENCE</scope>
    <source>
        <strain evidence="1">33844</strain>
    </source>
</reference>